<organism evidence="5 6">
    <name type="scientific">Candidatus Pantoea varia</name>
    <dbReference type="NCBI Taxonomy" id="1881036"/>
    <lineage>
        <taxon>Bacteria</taxon>
        <taxon>Pseudomonadati</taxon>
        <taxon>Pseudomonadota</taxon>
        <taxon>Gammaproteobacteria</taxon>
        <taxon>Enterobacterales</taxon>
        <taxon>Erwiniaceae</taxon>
        <taxon>Pantoea</taxon>
    </lineage>
</organism>
<dbReference type="InterPro" id="IPR009612">
    <property type="entry name" value="IcmF-rel"/>
</dbReference>
<feature type="domain" description="Type VI secretion system component TssM1 helical" evidence="4">
    <location>
        <begin position="881"/>
        <end position="985"/>
    </location>
</feature>
<evidence type="ECO:0000313" key="5">
    <source>
        <dbReference type="EMBL" id="SFN15068.1"/>
    </source>
</evidence>
<keyword evidence="6" id="KW-1185">Reference proteome</keyword>
<dbReference type="Proteomes" id="UP000198968">
    <property type="component" value="Unassembled WGS sequence"/>
</dbReference>
<feature type="domain" description="Type VI secretion system IcmF C-terminal" evidence="2">
    <location>
        <begin position="990"/>
        <end position="1094"/>
    </location>
</feature>
<dbReference type="EMBL" id="FOVG01000001">
    <property type="protein sequence ID" value="SFN15068.1"/>
    <property type="molecule type" value="Genomic_DNA"/>
</dbReference>
<accession>A0A1I4WMT7</accession>
<feature type="domain" description="IcmF-related" evidence="3">
    <location>
        <begin position="414"/>
        <end position="729"/>
    </location>
</feature>
<dbReference type="Pfam" id="PF21070">
    <property type="entry name" value="IcmF_helical"/>
    <property type="match status" value="1"/>
</dbReference>
<dbReference type="OrthoDB" id="9758229at2"/>
<dbReference type="Pfam" id="PF06761">
    <property type="entry name" value="IcmF-related"/>
    <property type="match status" value="1"/>
</dbReference>
<gene>
    <name evidence="5" type="ORF">SAMN05428971_0261</name>
</gene>
<feature type="transmembrane region" description="Helical" evidence="1">
    <location>
        <begin position="7"/>
        <end position="28"/>
    </location>
</feature>
<dbReference type="RefSeq" id="WP_090959034.1">
    <property type="nucleotide sequence ID" value="NZ_FOVG01000001.1"/>
</dbReference>
<protein>
    <submittedName>
        <fullName evidence="5">Type VI secretion system protein ImpL</fullName>
    </submittedName>
</protein>
<keyword evidence="1" id="KW-1133">Transmembrane helix</keyword>
<evidence type="ECO:0000256" key="1">
    <source>
        <dbReference type="SAM" id="Phobius"/>
    </source>
</evidence>
<evidence type="ECO:0000259" key="2">
    <source>
        <dbReference type="Pfam" id="PF06744"/>
    </source>
</evidence>
<dbReference type="Pfam" id="PF06744">
    <property type="entry name" value="IcmF_C"/>
    <property type="match status" value="1"/>
</dbReference>
<evidence type="ECO:0000313" key="6">
    <source>
        <dbReference type="Proteomes" id="UP000198968"/>
    </source>
</evidence>
<name>A0A1I4WMT7_9GAMM</name>
<feature type="transmembrane region" description="Helical" evidence="1">
    <location>
        <begin position="40"/>
        <end position="64"/>
    </location>
</feature>
<feature type="transmembrane region" description="Helical" evidence="1">
    <location>
        <begin position="367"/>
        <end position="388"/>
    </location>
</feature>
<dbReference type="PANTHER" id="PTHR36153">
    <property type="entry name" value="INNER MEMBRANE PROTEIN-RELATED"/>
    <property type="match status" value="1"/>
</dbReference>
<proteinExistence type="predicted"/>
<dbReference type="AlphaFoldDB" id="A0A1I4WMT7"/>
<evidence type="ECO:0000259" key="4">
    <source>
        <dbReference type="Pfam" id="PF21070"/>
    </source>
</evidence>
<dbReference type="InterPro" id="IPR053156">
    <property type="entry name" value="T6SS_TssM-like"/>
</dbReference>
<dbReference type="InterPro" id="IPR048677">
    <property type="entry name" value="TssM1_hel"/>
</dbReference>
<evidence type="ECO:0000259" key="3">
    <source>
        <dbReference type="Pfam" id="PF06761"/>
    </source>
</evidence>
<keyword evidence="1" id="KW-0812">Transmembrane</keyword>
<dbReference type="PANTHER" id="PTHR36153:SF1">
    <property type="entry name" value="TYPE VI SECRETION SYSTEM COMPONENT TSSM1"/>
    <property type="match status" value="1"/>
</dbReference>
<sequence>MRNFLRFLGTGLLIFVVLVLVLFFFTQTKQLSLAESEHSFWYFVSGAILLTCLLCTMIFFALLVHKTETPVTPDDTHHIREENTAETENYSQLKNHLLRRHNLFWRRKVRLLLVTGDETAIDQLIPGLQENQWLEGNRTVLIYGGSLTTEPDKEKFTALRKLRRGRPLDGIIRVMGHTQNLTPQMSDTDLRGLEKISELLRYSAPVWLWQLCDSKWSQAGRTEQAVGAFFPARATSDDITLQLENLLPELNAQGVSQVAENNSHDFLLRLGQHLKDGGIARWAQQLVSWLSASQQRVPLRGLMFSLPENKPAAIAGETAGAAPAEAEKYIPESQRHALTLPVTWQGVVDDCTRIRGRSVGMAWEQTLAWTLMAIIGVLGAGTLLSFVVNRSQIVSVAEQAHALVEHPSVSDYQLTALHTLRNHAGRLKHNISEGSPWYQRFGLDHNQPLLSAMLPWYGVANNRLIRDPANQALRQKLSALANSAPNSEQRAQLAKPGYDQLKAWLMMARPDKADGAFYAQTLKTVQPTRMGMSTGLWQSLSPDLWAFYISELPSQPQWKISPEAGLVTQARQVLLEQIGRRNAESTLYENMLEAVRRNFADVSLEDMTSGTDTRRLFTTEEVVPGMFTRQAWEGGIQQAIEKAANSRRDEIDWVLSDSRKSVSSDLSPEALKARLTQRYFTDFAGSWLSFLNSLRLNPANNISDVTDQLTLMSDVRQSPLIALMNTLSWQGQTGQQSEGLSDSIIKSAKDLVGGKDKPAIDQSASGLQGPLDETFGPLLQLLGKNKGSNVMSADTSLSLQTYLTRITRVRLRLQQVASASDPQGMMQTLAQTVFQGKSVDLTDTQQYGSLISASLGEEWSGFGSTMFVQPLTQAWETVLQPSAASLNDKWSRSVVANWQTAFDGRFPFVASKSDASLPMLAEFVRKDSGRIERFLTTELSGVLHKEGSQWVPDKVNSQGLNFNPAFLRAINQLSQLSDILFTDGTQGISFELQARPAQQVVETQLTVDGQKLQYFNQMADWQSFRWPGDTYRPGTMLTWTTVNAGARLFGDYSGTWGFIRWLDQGKRQQLDRSQWMMSFTASDGRTLQWVLRSQLGKGPLALLDLRGFTLPEQIFSVDSAASAQALMANTGNSDMDGVE</sequence>
<dbReference type="InterPro" id="IPR010623">
    <property type="entry name" value="IcmF_C"/>
</dbReference>
<keyword evidence="1" id="KW-0472">Membrane</keyword>
<reference evidence="6" key="1">
    <citation type="submission" date="2016-10" db="EMBL/GenBank/DDBJ databases">
        <authorList>
            <person name="Varghese N."/>
            <person name="Submissions S."/>
        </authorList>
    </citation>
    <scope>NUCLEOTIDE SEQUENCE [LARGE SCALE GENOMIC DNA]</scope>
    <source>
        <strain evidence="6">OV426</strain>
    </source>
</reference>